<dbReference type="EMBL" id="AGNK02005202">
    <property type="status" value="NOT_ANNOTATED_CDS"/>
    <property type="molecule type" value="Genomic_DNA"/>
</dbReference>
<evidence type="ECO:0000313" key="1">
    <source>
        <dbReference type="EnsemblPlants" id="KQK95631"/>
    </source>
</evidence>
<dbReference type="Proteomes" id="UP000004995">
    <property type="component" value="Unassembled WGS sequence"/>
</dbReference>
<reference evidence="1" key="2">
    <citation type="submission" date="2018-08" db="UniProtKB">
        <authorList>
            <consortium name="EnsemblPlants"/>
        </authorList>
    </citation>
    <scope>IDENTIFICATION</scope>
    <source>
        <strain evidence="1">Yugu1</strain>
    </source>
</reference>
<organism evidence="1 2">
    <name type="scientific">Setaria italica</name>
    <name type="common">Foxtail millet</name>
    <name type="synonym">Panicum italicum</name>
    <dbReference type="NCBI Taxonomy" id="4555"/>
    <lineage>
        <taxon>Eukaryota</taxon>
        <taxon>Viridiplantae</taxon>
        <taxon>Streptophyta</taxon>
        <taxon>Embryophyta</taxon>
        <taxon>Tracheophyta</taxon>
        <taxon>Spermatophyta</taxon>
        <taxon>Magnoliopsida</taxon>
        <taxon>Liliopsida</taxon>
        <taxon>Poales</taxon>
        <taxon>Poaceae</taxon>
        <taxon>PACMAD clade</taxon>
        <taxon>Panicoideae</taxon>
        <taxon>Panicodae</taxon>
        <taxon>Paniceae</taxon>
        <taxon>Cenchrinae</taxon>
        <taxon>Setaria</taxon>
    </lineage>
</organism>
<dbReference type="eggNOG" id="ENOG502R4Y0">
    <property type="taxonomic scope" value="Eukaryota"/>
</dbReference>
<dbReference type="HOGENOM" id="CLU_3244993_0_0_1"/>
<accession>K3ZM15</accession>
<keyword evidence="2" id="KW-1185">Reference proteome</keyword>
<dbReference type="AlphaFoldDB" id="K3ZM15"/>
<dbReference type="Gramene" id="KQK95631">
    <property type="protein sequence ID" value="KQK95631"/>
    <property type="gene ID" value="SETIT_027627mg"/>
</dbReference>
<dbReference type="EnsemblPlants" id="KQK95631">
    <property type="protein sequence ID" value="KQK95631"/>
    <property type="gene ID" value="SETIT_027627mg"/>
</dbReference>
<evidence type="ECO:0008006" key="3">
    <source>
        <dbReference type="Google" id="ProtNLM"/>
    </source>
</evidence>
<evidence type="ECO:0000313" key="2">
    <source>
        <dbReference type="Proteomes" id="UP000004995"/>
    </source>
</evidence>
<sequence length="43" mass="4933">MEEPNCFGVQLAKFFAENAVVLEEISIDDGNHKMREHMNHMLG</sequence>
<name>K3ZM15_SETIT</name>
<protein>
    <recommendedName>
        <fullName evidence="3">FBD domain-containing protein</fullName>
    </recommendedName>
</protein>
<reference evidence="2" key="1">
    <citation type="journal article" date="2012" name="Nat. Biotechnol.">
        <title>Reference genome sequence of the model plant Setaria.</title>
        <authorList>
            <person name="Bennetzen J.L."/>
            <person name="Schmutz J."/>
            <person name="Wang H."/>
            <person name="Percifield R."/>
            <person name="Hawkins J."/>
            <person name="Pontaroli A.C."/>
            <person name="Estep M."/>
            <person name="Feng L."/>
            <person name="Vaughn J.N."/>
            <person name="Grimwood J."/>
            <person name="Jenkins J."/>
            <person name="Barry K."/>
            <person name="Lindquist E."/>
            <person name="Hellsten U."/>
            <person name="Deshpande S."/>
            <person name="Wang X."/>
            <person name="Wu X."/>
            <person name="Mitros T."/>
            <person name="Triplett J."/>
            <person name="Yang X."/>
            <person name="Ye C.Y."/>
            <person name="Mauro-Herrera M."/>
            <person name="Wang L."/>
            <person name="Li P."/>
            <person name="Sharma M."/>
            <person name="Sharma R."/>
            <person name="Ronald P.C."/>
            <person name="Panaud O."/>
            <person name="Kellogg E.A."/>
            <person name="Brutnell T.P."/>
            <person name="Doust A.N."/>
            <person name="Tuskan G.A."/>
            <person name="Rokhsar D."/>
            <person name="Devos K.M."/>
        </authorList>
    </citation>
    <scope>NUCLEOTIDE SEQUENCE [LARGE SCALE GENOMIC DNA]</scope>
    <source>
        <strain evidence="2">cv. Yugu1</strain>
    </source>
</reference>
<proteinExistence type="predicted"/>
<dbReference type="InParanoid" id="K3ZM15"/>